<organism evidence="1">
    <name type="scientific">marine sediment metagenome</name>
    <dbReference type="NCBI Taxonomy" id="412755"/>
    <lineage>
        <taxon>unclassified sequences</taxon>
        <taxon>metagenomes</taxon>
        <taxon>ecological metagenomes</taxon>
    </lineage>
</organism>
<gene>
    <name evidence="1" type="ORF">S01H1_14802</name>
</gene>
<sequence length="211" mass="24201">MRNIWEKWETHYSKLGMDVRRICRDGILNEREDEFRAMSRRILFVMKEVDDSEGGDLRKLLKDGPVYPMWHTTARWAAGILRDFPRFKTIDNDKVMEGSLKKVASINLKKTSGGASSNMSVINAYTHADKELLLDQIQQIAPNIVLACGTFDCLIWLLNLSVDPDAPYKNPVRDKASGAWVIPWRHPSRACNKDTYAELKKVFSRLPKSAF</sequence>
<proteinExistence type="predicted"/>
<reference evidence="1" key="1">
    <citation type="journal article" date="2014" name="Front. Microbiol.">
        <title>High frequency of phylogenetically diverse reductive dehalogenase-homologous genes in deep subseafloor sedimentary metagenomes.</title>
        <authorList>
            <person name="Kawai M."/>
            <person name="Futagami T."/>
            <person name="Toyoda A."/>
            <person name="Takaki Y."/>
            <person name="Nishi S."/>
            <person name="Hori S."/>
            <person name="Arai W."/>
            <person name="Tsubouchi T."/>
            <person name="Morono Y."/>
            <person name="Uchiyama I."/>
            <person name="Ito T."/>
            <person name="Fujiyama A."/>
            <person name="Inagaki F."/>
            <person name="Takami H."/>
        </authorList>
    </citation>
    <scope>NUCLEOTIDE SEQUENCE</scope>
    <source>
        <strain evidence="1">Expedition CK06-06</strain>
    </source>
</reference>
<evidence type="ECO:0000313" key="1">
    <source>
        <dbReference type="EMBL" id="GAF68540.1"/>
    </source>
</evidence>
<evidence type="ECO:0008006" key="2">
    <source>
        <dbReference type="Google" id="ProtNLM"/>
    </source>
</evidence>
<accession>X0SXM2</accession>
<name>X0SXM2_9ZZZZ</name>
<comment type="caution">
    <text evidence="1">The sequence shown here is derived from an EMBL/GenBank/DDBJ whole genome shotgun (WGS) entry which is preliminary data.</text>
</comment>
<dbReference type="AlphaFoldDB" id="X0SXM2"/>
<protein>
    <recommendedName>
        <fullName evidence="2">Uracil-DNA glycosylase-like domain-containing protein</fullName>
    </recommendedName>
</protein>
<dbReference type="EMBL" id="BARS01007713">
    <property type="protein sequence ID" value="GAF68540.1"/>
    <property type="molecule type" value="Genomic_DNA"/>
</dbReference>